<gene>
    <name evidence="1" type="ORF">MELLADRAFT_109775</name>
</gene>
<dbReference type="KEGG" id="mlr:MELLADRAFT_109775"/>
<dbReference type="Proteomes" id="UP000001072">
    <property type="component" value="Unassembled WGS sequence"/>
</dbReference>
<proteinExistence type="predicted"/>
<evidence type="ECO:0000313" key="2">
    <source>
        <dbReference type="Proteomes" id="UP000001072"/>
    </source>
</evidence>
<keyword evidence="2" id="KW-1185">Reference proteome</keyword>
<dbReference type="AlphaFoldDB" id="F4RXL5"/>
<dbReference type="RefSeq" id="XP_007413856.1">
    <property type="nucleotide sequence ID" value="XM_007413794.1"/>
</dbReference>
<dbReference type="EMBL" id="GL883128">
    <property type="protein sequence ID" value="EGG02743.1"/>
    <property type="molecule type" value="Genomic_DNA"/>
</dbReference>
<protein>
    <submittedName>
        <fullName evidence="1">Uncharacterized protein</fullName>
    </submittedName>
</protein>
<dbReference type="HOGENOM" id="CLU_069422_0_0_1"/>
<dbReference type="VEuPathDB" id="FungiDB:MELLADRAFT_109775"/>
<organism evidence="2">
    <name type="scientific">Melampsora larici-populina (strain 98AG31 / pathotype 3-4-7)</name>
    <name type="common">Poplar leaf rust fungus</name>
    <dbReference type="NCBI Taxonomy" id="747676"/>
    <lineage>
        <taxon>Eukaryota</taxon>
        <taxon>Fungi</taxon>
        <taxon>Dikarya</taxon>
        <taxon>Basidiomycota</taxon>
        <taxon>Pucciniomycotina</taxon>
        <taxon>Pucciniomycetes</taxon>
        <taxon>Pucciniales</taxon>
        <taxon>Melampsoraceae</taxon>
        <taxon>Melampsora</taxon>
    </lineage>
</organism>
<evidence type="ECO:0000313" key="1">
    <source>
        <dbReference type="EMBL" id="EGG02743.1"/>
    </source>
</evidence>
<name>F4RXL5_MELLP</name>
<dbReference type="InParanoid" id="F4RXL5"/>
<dbReference type="GeneID" id="18923866"/>
<accession>F4RXL5</accession>
<sequence>MAFQLQLSNVVLKNLFTGGLRPDVKDRALKHPDWFKCKTVEERQAVAKMASEQIMHVVANSSSLPVQRSFSSPPIVPIPRDPNAMEVDVNAINARPTFPPLPNGISFQFFVKFCHARKMCHKCLKLYDSTHRTPDGKSLCPNAPPKTTQEIETFMNFHQSRGPSSVSAVSDLPQHMQRANNHRQPHVSAPPRSFQDVSAGFAQVPYKVQCLSNILGFRKRWVFQQR</sequence>
<reference evidence="2" key="1">
    <citation type="journal article" date="2011" name="Proc. Natl. Acad. Sci. U.S.A.">
        <title>Obligate biotrophy features unraveled by the genomic analysis of rust fungi.</title>
        <authorList>
            <person name="Duplessis S."/>
            <person name="Cuomo C.A."/>
            <person name="Lin Y.-C."/>
            <person name="Aerts A."/>
            <person name="Tisserant E."/>
            <person name="Veneault-Fourrey C."/>
            <person name="Joly D.L."/>
            <person name="Hacquard S."/>
            <person name="Amselem J."/>
            <person name="Cantarel B.L."/>
            <person name="Chiu R."/>
            <person name="Coutinho P.M."/>
            <person name="Feau N."/>
            <person name="Field M."/>
            <person name="Frey P."/>
            <person name="Gelhaye E."/>
            <person name="Goldberg J."/>
            <person name="Grabherr M.G."/>
            <person name="Kodira C.D."/>
            <person name="Kohler A."/>
            <person name="Kuees U."/>
            <person name="Lindquist E.A."/>
            <person name="Lucas S.M."/>
            <person name="Mago R."/>
            <person name="Mauceli E."/>
            <person name="Morin E."/>
            <person name="Murat C."/>
            <person name="Pangilinan J.L."/>
            <person name="Park R."/>
            <person name="Pearson M."/>
            <person name="Quesneville H."/>
            <person name="Rouhier N."/>
            <person name="Sakthikumar S."/>
            <person name="Salamov A.A."/>
            <person name="Schmutz J."/>
            <person name="Selles B."/>
            <person name="Shapiro H."/>
            <person name="Tanguay P."/>
            <person name="Tuskan G.A."/>
            <person name="Henrissat B."/>
            <person name="Van de Peer Y."/>
            <person name="Rouze P."/>
            <person name="Ellis J.G."/>
            <person name="Dodds P.N."/>
            <person name="Schein J.E."/>
            <person name="Zhong S."/>
            <person name="Hamelin R.C."/>
            <person name="Grigoriev I.V."/>
            <person name="Szabo L.J."/>
            <person name="Martin F."/>
        </authorList>
    </citation>
    <scope>NUCLEOTIDE SEQUENCE [LARGE SCALE GENOMIC DNA]</scope>
    <source>
        <strain evidence="2">98AG31 / pathotype 3-4-7</strain>
    </source>
</reference>